<reference evidence="2 3" key="1">
    <citation type="submission" date="2022-06" db="EMBL/GenBank/DDBJ databases">
        <title>Genomic Encyclopedia of Archaeal and Bacterial Type Strains, Phase II (KMG-II): from individual species to whole genera.</title>
        <authorList>
            <person name="Goeker M."/>
        </authorList>
    </citation>
    <scope>NUCLEOTIDE SEQUENCE [LARGE SCALE GENOMIC DNA]</scope>
    <source>
        <strain evidence="2 3">DSM 44255</strain>
    </source>
</reference>
<gene>
    <name evidence="2" type="ORF">LV75_004295</name>
</gene>
<sequence>MGDAKNSLPGKARDVVQARKVGDVVFRSNDRRGVYALAALALALVAGIVVIAVQPDPVPEAPPVADRGPPVAAVARLDVPCTSGWVIPDRGDAPIPYRDGLPADAVASSGTVVTVTVQGLTGKAVVLQGMSVEVVRRSPAPAGVYLPSVCAGDLRPRKYSVALDAAEPQVVAEAGAGGFPYRVSETEPEQFVITVLTKAGDVQWRLLLSWTSGTESGELVVDDNGKPFRTAAGSSSRQFCVSEMKTWQPVC</sequence>
<evidence type="ECO:0000313" key="2">
    <source>
        <dbReference type="EMBL" id="MCP2271781.1"/>
    </source>
</evidence>
<accession>A0ABT1IGK6</accession>
<keyword evidence="3" id="KW-1185">Reference proteome</keyword>
<organism evidence="2 3">
    <name type="scientific">Actinokineospora diospyrosa</name>
    <dbReference type="NCBI Taxonomy" id="103728"/>
    <lineage>
        <taxon>Bacteria</taxon>
        <taxon>Bacillati</taxon>
        <taxon>Actinomycetota</taxon>
        <taxon>Actinomycetes</taxon>
        <taxon>Pseudonocardiales</taxon>
        <taxon>Pseudonocardiaceae</taxon>
        <taxon>Actinokineospora</taxon>
    </lineage>
</organism>
<evidence type="ECO:0000256" key="1">
    <source>
        <dbReference type="SAM" id="Phobius"/>
    </source>
</evidence>
<dbReference type="EMBL" id="JAMTCO010000010">
    <property type="protein sequence ID" value="MCP2271781.1"/>
    <property type="molecule type" value="Genomic_DNA"/>
</dbReference>
<keyword evidence="1" id="KW-1133">Transmembrane helix</keyword>
<proteinExistence type="predicted"/>
<evidence type="ECO:0000313" key="3">
    <source>
        <dbReference type="Proteomes" id="UP001205185"/>
    </source>
</evidence>
<feature type="transmembrane region" description="Helical" evidence="1">
    <location>
        <begin position="34"/>
        <end position="53"/>
    </location>
</feature>
<dbReference type="RefSeq" id="WP_253888744.1">
    <property type="nucleotide sequence ID" value="NZ_BAAAVB010000003.1"/>
</dbReference>
<keyword evidence="1" id="KW-0472">Membrane</keyword>
<protein>
    <recommendedName>
        <fullName evidence="4">LigA protein</fullName>
    </recommendedName>
</protein>
<keyword evidence="1" id="KW-0812">Transmembrane</keyword>
<dbReference type="Proteomes" id="UP001205185">
    <property type="component" value="Unassembled WGS sequence"/>
</dbReference>
<comment type="caution">
    <text evidence="2">The sequence shown here is derived from an EMBL/GenBank/DDBJ whole genome shotgun (WGS) entry which is preliminary data.</text>
</comment>
<name>A0ABT1IGK6_9PSEU</name>
<evidence type="ECO:0008006" key="4">
    <source>
        <dbReference type="Google" id="ProtNLM"/>
    </source>
</evidence>